<evidence type="ECO:0000313" key="2">
    <source>
        <dbReference type="Proteomes" id="UP000318878"/>
    </source>
</evidence>
<gene>
    <name evidence="1" type="ORF">Enr8_15620</name>
</gene>
<protein>
    <submittedName>
        <fullName evidence="1">Uncharacterized protein</fullName>
    </submittedName>
</protein>
<sequence length="52" mass="6044">MRQLELNLAEVNWWAPDKLRETLEKAACVQITLEISDLYESDSKHQLARVTS</sequence>
<reference evidence="1 2" key="1">
    <citation type="submission" date="2019-02" db="EMBL/GenBank/DDBJ databases">
        <title>Deep-cultivation of Planctomycetes and their phenomic and genomic characterization uncovers novel biology.</title>
        <authorList>
            <person name="Wiegand S."/>
            <person name="Jogler M."/>
            <person name="Boedeker C."/>
            <person name="Pinto D."/>
            <person name="Vollmers J."/>
            <person name="Rivas-Marin E."/>
            <person name="Kohn T."/>
            <person name="Peeters S.H."/>
            <person name="Heuer A."/>
            <person name="Rast P."/>
            <person name="Oberbeckmann S."/>
            <person name="Bunk B."/>
            <person name="Jeske O."/>
            <person name="Meyerdierks A."/>
            <person name="Storesund J.E."/>
            <person name="Kallscheuer N."/>
            <person name="Luecker S."/>
            <person name="Lage O.M."/>
            <person name="Pohl T."/>
            <person name="Merkel B.J."/>
            <person name="Hornburger P."/>
            <person name="Mueller R.-W."/>
            <person name="Bruemmer F."/>
            <person name="Labrenz M."/>
            <person name="Spormann A.M."/>
            <person name="Op Den Camp H."/>
            <person name="Overmann J."/>
            <person name="Amann R."/>
            <person name="Jetten M.S.M."/>
            <person name="Mascher T."/>
            <person name="Medema M.H."/>
            <person name="Devos D.P."/>
            <person name="Kaster A.-K."/>
            <person name="Ovreas L."/>
            <person name="Rohde M."/>
            <person name="Galperin M.Y."/>
            <person name="Jogler C."/>
        </authorList>
    </citation>
    <scope>NUCLEOTIDE SEQUENCE [LARGE SCALE GENOMIC DNA]</scope>
    <source>
        <strain evidence="1 2">Enr8</strain>
    </source>
</reference>
<dbReference type="EMBL" id="SJPF01000002">
    <property type="protein sequence ID" value="TWT34168.1"/>
    <property type="molecule type" value="Genomic_DNA"/>
</dbReference>
<keyword evidence="2" id="KW-1185">Reference proteome</keyword>
<dbReference type="AlphaFoldDB" id="A0A5C5V6I4"/>
<dbReference type="Proteomes" id="UP000318878">
    <property type="component" value="Unassembled WGS sequence"/>
</dbReference>
<proteinExistence type="predicted"/>
<name>A0A5C5V6I4_9BACT</name>
<organism evidence="1 2">
    <name type="scientific">Blastopirellula retiformator</name>
    <dbReference type="NCBI Taxonomy" id="2527970"/>
    <lineage>
        <taxon>Bacteria</taxon>
        <taxon>Pseudomonadati</taxon>
        <taxon>Planctomycetota</taxon>
        <taxon>Planctomycetia</taxon>
        <taxon>Pirellulales</taxon>
        <taxon>Pirellulaceae</taxon>
        <taxon>Blastopirellula</taxon>
    </lineage>
</organism>
<accession>A0A5C5V6I4</accession>
<evidence type="ECO:0000313" key="1">
    <source>
        <dbReference type="EMBL" id="TWT34168.1"/>
    </source>
</evidence>
<comment type="caution">
    <text evidence="1">The sequence shown here is derived from an EMBL/GenBank/DDBJ whole genome shotgun (WGS) entry which is preliminary data.</text>
</comment>